<feature type="transmembrane region" description="Helical" evidence="1">
    <location>
        <begin position="181"/>
        <end position="203"/>
    </location>
</feature>
<feature type="domain" description="Acyltransferase 3" evidence="2">
    <location>
        <begin position="18"/>
        <end position="339"/>
    </location>
</feature>
<dbReference type="PANTHER" id="PTHR23028:SF53">
    <property type="entry name" value="ACYL_TRANSF_3 DOMAIN-CONTAINING PROTEIN"/>
    <property type="match status" value="1"/>
</dbReference>
<protein>
    <submittedName>
        <fullName evidence="3">Acyltransferase</fullName>
    </submittedName>
</protein>
<keyword evidence="1" id="KW-0812">Transmembrane</keyword>
<dbReference type="GO" id="GO:0016020">
    <property type="term" value="C:membrane"/>
    <property type="evidence" value="ECO:0007669"/>
    <property type="project" value="TreeGrafter"/>
</dbReference>
<feature type="transmembrane region" description="Helical" evidence="1">
    <location>
        <begin position="103"/>
        <end position="125"/>
    </location>
</feature>
<feature type="transmembrane region" description="Helical" evidence="1">
    <location>
        <begin position="145"/>
        <end position="169"/>
    </location>
</feature>
<keyword evidence="4" id="KW-1185">Reference proteome</keyword>
<feature type="transmembrane region" description="Helical" evidence="1">
    <location>
        <begin position="296"/>
        <end position="315"/>
    </location>
</feature>
<feature type="transmembrane region" description="Helical" evidence="1">
    <location>
        <begin position="63"/>
        <end position="82"/>
    </location>
</feature>
<dbReference type="OrthoDB" id="9796461at2"/>
<evidence type="ECO:0000259" key="2">
    <source>
        <dbReference type="Pfam" id="PF01757"/>
    </source>
</evidence>
<sequence length="363" mass="39422">MSNGVPAPSPVSPRTHIPALDVLRAAAIVWVVLRHTHGGGYLPEHLNPNIGRLLSSGDAGVDLFFVLSGYLIATIVLGEAGASGRLDVRRFWYRRWMRTLPAYYVMLALIALGDLVYTAAGSWSPRWSYLVFMQSTLIGFDNMRFAWSWSLCVEELFYLILPVLVVGALRLRVPARAALRLIACGAIVMSVAGRAALGMYGAAGSHTPGYGVPYCRMDGLAVGLLIATLGPGRSAATSTFLGLLATAALAVYVWADQPEWFKDQRFLPLSLIFGAMVYAGISAGPWRNLRVPGASGVAALSYAIYLLHPVIAVVVMKFVSAAWPIKVLAFWSVSLVAALAMRYAVELPALRWRDRRKAVTEQK</sequence>
<keyword evidence="1" id="KW-1133">Transmembrane helix</keyword>
<keyword evidence="3" id="KW-0808">Transferase</keyword>
<keyword evidence="1" id="KW-0472">Membrane</keyword>
<organism evidence="3 4">
    <name type="scientific">Gemmata obscuriglobus</name>
    <dbReference type="NCBI Taxonomy" id="114"/>
    <lineage>
        <taxon>Bacteria</taxon>
        <taxon>Pseudomonadati</taxon>
        <taxon>Planctomycetota</taxon>
        <taxon>Planctomycetia</taxon>
        <taxon>Gemmatales</taxon>
        <taxon>Gemmataceae</taxon>
        <taxon>Gemmata</taxon>
    </lineage>
</organism>
<feature type="transmembrane region" description="Helical" evidence="1">
    <location>
        <begin position="327"/>
        <end position="345"/>
    </location>
</feature>
<dbReference type="RefSeq" id="WP_010040466.1">
    <property type="nucleotide sequence ID" value="NZ_CP025958.1"/>
</dbReference>
<dbReference type="Proteomes" id="UP000245802">
    <property type="component" value="Chromosome"/>
</dbReference>
<dbReference type="PANTHER" id="PTHR23028">
    <property type="entry name" value="ACETYLTRANSFERASE"/>
    <property type="match status" value="1"/>
</dbReference>
<evidence type="ECO:0000313" key="4">
    <source>
        <dbReference type="Proteomes" id="UP000245802"/>
    </source>
</evidence>
<gene>
    <name evidence="3" type="ORF">C1280_27005</name>
</gene>
<dbReference type="GO" id="GO:0016747">
    <property type="term" value="F:acyltransferase activity, transferring groups other than amino-acyl groups"/>
    <property type="evidence" value="ECO:0007669"/>
    <property type="project" value="InterPro"/>
</dbReference>
<dbReference type="Pfam" id="PF01757">
    <property type="entry name" value="Acyl_transf_3"/>
    <property type="match status" value="1"/>
</dbReference>
<keyword evidence="3" id="KW-0012">Acyltransferase</keyword>
<evidence type="ECO:0000313" key="3">
    <source>
        <dbReference type="EMBL" id="AWM40292.1"/>
    </source>
</evidence>
<feature type="transmembrane region" description="Helical" evidence="1">
    <location>
        <begin position="235"/>
        <end position="254"/>
    </location>
</feature>
<feature type="transmembrane region" description="Helical" evidence="1">
    <location>
        <begin position="266"/>
        <end position="284"/>
    </location>
</feature>
<name>A0A2Z3H7D4_9BACT</name>
<dbReference type="KEGG" id="gog:C1280_27005"/>
<reference evidence="3 4" key="1">
    <citation type="submission" date="2018-01" db="EMBL/GenBank/DDBJ databases">
        <title>G. obscuriglobus.</title>
        <authorList>
            <person name="Franke J."/>
            <person name="Blomberg W."/>
            <person name="Selmecki A."/>
        </authorList>
    </citation>
    <scope>NUCLEOTIDE SEQUENCE [LARGE SCALE GENOMIC DNA]</scope>
    <source>
        <strain evidence="3 4">DSM 5831</strain>
    </source>
</reference>
<dbReference type="EMBL" id="CP025958">
    <property type="protein sequence ID" value="AWM40292.1"/>
    <property type="molecule type" value="Genomic_DNA"/>
</dbReference>
<evidence type="ECO:0000256" key="1">
    <source>
        <dbReference type="SAM" id="Phobius"/>
    </source>
</evidence>
<proteinExistence type="predicted"/>
<dbReference type="GO" id="GO:0009103">
    <property type="term" value="P:lipopolysaccharide biosynthetic process"/>
    <property type="evidence" value="ECO:0007669"/>
    <property type="project" value="TreeGrafter"/>
</dbReference>
<dbReference type="InterPro" id="IPR002656">
    <property type="entry name" value="Acyl_transf_3_dom"/>
</dbReference>
<dbReference type="InterPro" id="IPR050879">
    <property type="entry name" value="Acyltransferase_3"/>
</dbReference>
<accession>A0A2Z3H7D4</accession>
<dbReference type="AlphaFoldDB" id="A0A2Z3H7D4"/>